<accession>A0ABN1PAI7</accession>
<proteinExistence type="predicted"/>
<evidence type="ECO:0000313" key="2">
    <source>
        <dbReference type="EMBL" id="GAA0925336.1"/>
    </source>
</evidence>
<reference evidence="2 3" key="1">
    <citation type="journal article" date="2019" name="Int. J. Syst. Evol. Microbiol.">
        <title>The Global Catalogue of Microorganisms (GCM) 10K type strain sequencing project: providing services to taxonomists for standard genome sequencing and annotation.</title>
        <authorList>
            <consortium name="The Broad Institute Genomics Platform"/>
            <consortium name="The Broad Institute Genome Sequencing Center for Infectious Disease"/>
            <person name="Wu L."/>
            <person name="Ma J."/>
        </authorList>
    </citation>
    <scope>NUCLEOTIDE SEQUENCE [LARGE SCALE GENOMIC DNA]</scope>
    <source>
        <strain evidence="2 3">JCM 10673</strain>
    </source>
</reference>
<dbReference type="Proteomes" id="UP001501005">
    <property type="component" value="Unassembled WGS sequence"/>
</dbReference>
<feature type="compositionally biased region" description="Basic residues" evidence="1">
    <location>
        <begin position="47"/>
        <end position="56"/>
    </location>
</feature>
<feature type="compositionally biased region" description="Basic and acidic residues" evidence="1">
    <location>
        <begin position="18"/>
        <end position="31"/>
    </location>
</feature>
<organism evidence="2 3">
    <name type="scientific">Streptomyces thermoalcalitolerans</name>
    <dbReference type="NCBI Taxonomy" id="65605"/>
    <lineage>
        <taxon>Bacteria</taxon>
        <taxon>Bacillati</taxon>
        <taxon>Actinomycetota</taxon>
        <taxon>Actinomycetes</taxon>
        <taxon>Kitasatosporales</taxon>
        <taxon>Streptomycetaceae</taxon>
        <taxon>Streptomyces</taxon>
    </lineage>
</organism>
<evidence type="ECO:0000256" key="1">
    <source>
        <dbReference type="SAM" id="MobiDB-lite"/>
    </source>
</evidence>
<evidence type="ECO:0000313" key="3">
    <source>
        <dbReference type="Proteomes" id="UP001501005"/>
    </source>
</evidence>
<comment type="caution">
    <text evidence="2">The sequence shown here is derived from an EMBL/GenBank/DDBJ whole genome shotgun (WGS) entry which is preliminary data.</text>
</comment>
<gene>
    <name evidence="2" type="ORF">GCM10009549_46250</name>
</gene>
<protein>
    <submittedName>
        <fullName evidence="2">Uncharacterized protein</fullName>
    </submittedName>
</protein>
<name>A0ABN1PAI7_9ACTN</name>
<dbReference type="EMBL" id="BAAAHG010000047">
    <property type="protein sequence ID" value="GAA0925336.1"/>
    <property type="molecule type" value="Genomic_DNA"/>
</dbReference>
<keyword evidence="3" id="KW-1185">Reference proteome</keyword>
<sequence length="56" mass="6109">MARGEGARARGPGRTGRRGPETVRTVTERSGVRWGPVGKRSAARITRIARHNGTKR</sequence>
<feature type="region of interest" description="Disordered" evidence="1">
    <location>
        <begin position="1"/>
        <end position="56"/>
    </location>
</feature>